<dbReference type="EMBL" id="KZ155793">
    <property type="protein sequence ID" value="OUS45032.1"/>
    <property type="molecule type" value="Genomic_DNA"/>
</dbReference>
<gene>
    <name evidence="2" type="ORF">BE221DRAFT_102266</name>
</gene>
<dbReference type="AlphaFoldDB" id="A0A1Y5ICZ5"/>
<protein>
    <submittedName>
        <fullName evidence="2">Uncharacterized protein</fullName>
    </submittedName>
</protein>
<reference evidence="2" key="1">
    <citation type="submission" date="2017-04" db="EMBL/GenBank/DDBJ databases">
        <title>Population genomics of picophytoplankton unveils novel chromosome hypervariability.</title>
        <authorList>
            <consortium name="DOE Joint Genome Institute"/>
            <person name="Blanc-Mathieu R."/>
            <person name="Krasovec M."/>
            <person name="Hebrard M."/>
            <person name="Yau S."/>
            <person name="Desgranges E."/>
            <person name="Martin J."/>
            <person name="Schackwitz W."/>
            <person name="Kuo A."/>
            <person name="Salin G."/>
            <person name="Donnadieu C."/>
            <person name="Desdevises Y."/>
            <person name="Sanchez-Ferandin S."/>
            <person name="Moreau H."/>
            <person name="Rivals E."/>
            <person name="Grigoriev I.V."/>
            <person name="Grimsley N."/>
            <person name="Eyre-Walker A."/>
            <person name="Piganeau G."/>
        </authorList>
    </citation>
    <scope>NUCLEOTIDE SEQUENCE [LARGE SCALE GENOMIC DNA]</scope>
    <source>
        <strain evidence="2">RCC 1115</strain>
    </source>
</reference>
<dbReference type="Proteomes" id="UP000195557">
    <property type="component" value="Unassembled WGS sequence"/>
</dbReference>
<organism evidence="2">
    <name type="scientific">Ostreococcus tauri</name>
    <name type="common">Marine green alga</name>
    <dbReference type="NCBI Taxonomy" id="70448"/>
    <lineage>
        <taxon>Eukaryota</taxon>
        <taxon>Viridiplantae</taxon>
        <taxon>Chlorophyta</taxon>
        <taxon>Mamiellophyceae</taxon>
        <taxon>Mamiellales</taxon>
        <taxon>Bathycoccaceae</taxon>
        <taxon>Ostreococcus</taxon>
    </lineage>
</organism>
<sequence>MRASPKSRQFDARHLIEVHFGFFLFFFRGRSGSTTGGVAAGGGGAAGRSRSGGRDGGELLVTLLDQSRDVLALNLLEERRKLGVIDFGGGCSGVRVLARARRLNIRNPSATRARTSINVPPARMDLTSASDGDSFPASCACDRKTHASVSLRDRPKALGLAHERHPSRPRARAPTSFACESPSADAR</sequence>
<evidence type="ECO:0000256" key="1">
    <source>
        <dbReference type="SAM" id="MobiDB-lite"/>
    </source>
</evidence>
<evidence type="ECO:0000313" key="2">
    <source>
        <dbReference type="EMBL" id="OUS45032.1"/>
    </source>
</evidence>
<feature type="compositionally biased region" description="Basic and acidic residues" evidence="1">
    <location>
        <begin position="152"/>
        <end position="166"/>
    </location>
</feature>
<proteinExistence type="predicted"/>
<name>A0A1Y5ICZ5_OSTTA</name>
<feature type="region of interest" description="Disordered" evidence="1">
    <location>
        <begin position="152"/>
        <end position="187"/>
    </location>
</feature>
<accession>A0A1Y5ICZ5</accession>